<evidence type="ECO:0000313" key="2">
    <source>
        <dbReference type="EMBL" id="GGU63488.1"/>
    </source>
</evidence>
<dbReference type="EMBL" id="BMTP01000021">
    <property type="protein sequence ID" value="GGU63488.1"/>
    <property type="molecule type" value="Genomic_DNA"/>
</dbReference>
<reference evidence="2" key="1">
    <citation type="journal article" date="2014" name="Int. J. Syst. Evol. Microbiol.">
        <title>Complete genome sequence of Corynebacterium casei LMG S-19264T (=DSM 44701T), isolated from a smear-ripened cheese.</title>
        <authorList>
            <consortium name="US DOE Joint Genome Institute (JGI-PGF)"/>
            <person name="Walter F."/>
            <person name="Albersmeier A."/>
            <person name="Kalinowski J."/>
            <person name="Ruckert C."/>
        </authorList>
    </citation>
    <scope>NUCLEOTIDE SEQUENCE</scope>
    <source>
        <strain evidence="2">JCM 4391</strain>
    </source>
</reference>
<evidence type="ECO:0000256" key="1">
    <source>
        <dbReference type="SAM" id="MobiDB-lite"/>
    </source>
</evidence>
<protein>
    <submittedName>
        <fullName evidence="2">Uncharacterized protein</fullName>
    </submittedName>
</protein>
<dbReference type="RefSeq" id="WP_189554440.1">
    <property type="nucleotide sequence ID" value="NZ_BMTP01000021.1"/>
</dbReference>
<keyword evidence="3" id="KW-1185">Reference proteome</keyword>
<proteinExistence type="predicted"/>
<sequence>MDDERVGVDTAGLDEPLVDGAGDVSCGLVGAAGEVCRTESSGGGGAVDTASGKAYGWWCLGGDMAQVRWGPIDLPALESGRPDGDLSQLVVRDPDFTPAVAANVLPEGRPRLRTAVVQPRPVYGSHTHRDVRIMACGTAAEHRGRFAGPGRSAAVRGGRPQSFAQVAISSSPRPPSSWLVTGSPRRREARTSRVRASEAHGVPDRSRLPLSA</sequence>
<organism evidence="2 3">
    <name type="scientific">Streptomyces lavendofoliae</name>
    <dbReference type="NCBI Taxonomy" id="67314"/>
    <lineage>
        <taxon>Bacteria</taxon>
        <taxon>Bacillati</taxon>
        <taxon>Actinomycetota</taxon>
        <taxon>Actinomycetes</taxon>
        <taxon>Kitasatosporales</taxon>
        <taxon>Streptomycetaceae</taxon>
        <taxon>Streptomyces</taxon>
    </lineage>
</organism>
<accession>A0A918I4N9</accession>
<dbReference type="AlphaFoldDB" id="A0A918I4N9"/>
<name>A0A918I4N9_9ACTN</name>
<gene>
    <name evidence="2" type="ORF">GCM10010274_60340</name>
</gene>
<feature type="region of interest" description="Disordered" evidence="1">
    <location>
        <begin position="165"/>
        <end position="212"/>
    </location>
</feature>
<reference evidence="2" key="2">
    <citation type="submission" date="2020-09" db="EMBL/GenBank/DDBJ databases">
        <authorList>
            <person name="Sun Q."/>
            <person name="Ohkuma M."/>
        </authorList>
    </citation>
    <scope>NUCLEOTIDE SEQUENCE</scope>
    <source>
        <strain evidence="2">JCM 4391</strain>
    </source>
</reference>
<evidence type="ECO:0000313" key="3">
    <source>
        <dbReference type="Proteomes" id="UP000636661"/>
    </source>
</evidence>
<feature type="compositionally biased region" description="Basic and acidic residues" evidence="1">
    <location>
        <begin position="185"/>
        <end position="212"/>
    </location>
</feature>
<dbReference type="Proteomes" id="UP000636661">
    <property type="component" value="Unassembled WGS sequence"/>
</dbReference>
<comment type="caution">
    <text evidence="2">The sequence shown here is derived from an EMBL/GenBank/DDBJ whole genome shotgun (WGS) entry which is preliminary data.</text>
</comment>